<keyword evidence="3" id="KW-1185">Reference proteome</keyword>
<dbReference type="EMBL" id="JAINUF010000002">
    <property type="protein sequence ID" value="KAJ8375520.1"/>
    <property type="molecule type" value="Genomic_DNA"/>
</dbReference>
<reference evidence="2" key="1">
    <citation type="journal article" date="2023" name="Science">
        <title>Genome structures resolve the early diversification of teleost fishes.</title>
        <authorList>
            <person name="Parey E."/>
            <person name="Louis A."/>
            <person name="Montfort J."/>
            <person name="Bouchez O."/>
            <person name="Roques C."/>
            <person name="Iampietro C."/>
            <person name="Lluch J."/>
            <person name="Castinel A."/>
            <person name="Donnadieu C."/>
            <person name="Desvignes T."/>
            <person name="Floi Bucao C."/>
            <person name="Jouanno E."/>
            <person name="Wen M."/>
            <person name="Mejri S."/>
            <person name="Dirks R."/>
            <person name="Jansen H."/>
            <person name="Henkel C."/>
            <person name="Chen W.J."/>
            <person name="Zahm M."/>
            <person name="Cabau C."/>
            <person name="Klopp C."/>
            <person name="Thompson A.W."/>
            <person name="Robinson-Rechavi M."/>
            <person name="Braasch I."/>
            <person name="Lecointre G."/>
            <person name="Bobe J."/>
            <person name="Postlethwait J.H."/>
            <person name="Berthelot C."/>
            <person name="Roest Crollius H."/>
            <person name="Guiguen Y."/>
        </authorList>
    </citation>
    <scope>NUCLEOTIDE SEQUENCE</scope>
    <source>
        <strain evidence="2">WJC10195</strain>
    </source>
</reference>
<evidence type="ECO:0000256" key="1">
    <source>
        <dbReference type="SAM" id="MobiDB-lite"/>
    </source>
</evidence>
<sequence length="96" mass="10876">MSKVRLRKVMIGAPRTRRGQNPTYNRVRIGKAAGLERTEHDRTDRGAEGEFGQLDFSDLVTLELADLHPTNGDSRPRDETDRPITPRDEIDTDDSD</sequence>
<feature type="region of interest" description="Disordered" evidence="1">
    <location>
        <begin position="65"/>
        <end position="96"/>
    </location>
</feature>
<name>A0A9Q1G509_SYNKA</name>
<comment type="caution">
    <text evidence="2">The sequence shown here is derived from an EMBL/GenBank/DDBJ whole genome shotgun (WGS) entry which is preliminary data.</text>
</comment>
<dbReference type="AlphaFoldDB" id="A0A9Q1G509"/>
<organism evidence="2 3">
    <name type="scientific">Synaphobranchus kaupii</name>
    <name type="common">Kaup's arrowtooth eel</name>
    <dbReference type="NCBI Taxonomy" id="118154"/>
    <lineage>
        <taxon>Eukaryota</taxon>
        <taxon>Metazoa</taxon>
        <taxon>Chordata</taxon>
        <taxon>Craniata</taxon>
        <taxon>Vertebrata</taxon>
        <taxon>Euteleostomi</taxon>
        <taxon>Actinopterygii</taxon>
        <taxon>Neopterygii</taxon>
        <taxon>Teleostei</taxon>
        <taxon>Anguilliformes</taxon>
        <taxon>Synaphobranchidae</taxon>
        <taxon>Synaphobranchus</taxon>
    </lineage>
</organism>
<feature type="compositionally biased region" description="Basic and acidic residues" evidence="1">
    <location>
        <begin position="34"/>
        <end position="48"/>
    </location>
</feature>
<gene>
    <name evidence="2" type="ORF">SKAU_G00061000</name>
</gene>
<evidence type="ECO:0000313" key="2">
    <source>
        <dbReference type="EMBL" id="KAJ8375520.1"/>
    </source>
</evidence>
<accession>A0A9Q1G509</accession>
<evidence type="ECO:0000313" key="3">
    <source>
        <dbReference type="Proteomes" id="UP001152622"/>
    </source>
</evidence>
<protein>
    <submittedName>
        <fullName evidence="2">Uncharacterized protein</fullName>
    </submittedName>
</protein>
<feature type="region of interest" description="Disordered" evidence="1">
    <location>
        <begin position="1"/>
        <end position="52"/>
    </location>
</feature>
<proteinExistence type="predicted"/>
<feature type="compositionally biased region" description="Basic and acidic residues" evidence="1">
    <location>
        <begin position="74"/>
        <end position="89"/>
    </location>
</feature>
<dbReference type="Proteomes" id="UP001152622">
    <property type="component" value="Chromosome 2"/>
</dbReference>